<dbReference type="STRING" id="394221.Mmar10_1327"/>
<evidence type="ECO:0000313" key="8">
    <source>
        <dbReference type="EMBL" id="ABI65619.1"/>
    </source>
</evidence>
<dbReference type="GO" id="GO:0006508">
    <property type="term" value="P:proteolysis"/>
    <property type="evidence" value="ECO:0007669"/>
    <property type="project" value="UniProtKB-KW"/>
</dbReference>
<keyword evidence="6" id="KW-0482">Metalloprotease</keyword>
<comment type="similarity">
    <text evidence="2">Belongs to the peptidase M14 family.</text>
</comment>
<protein>
    <submittedName>
        <fullName evidence="8">Secreted protein containing N-terminal zinc-dependent carboxypeptidase related domain</fullName>
    </submittedName>
</protein>
<feature type="domain" description="Peptidase M14" evidence="7">
    <location>
        <begin position="70"/>
        <end position="243"/>
    </location>
</feature>
<evidence type="ECO:0000256" key="4">
    <source>
        <dbReference type="ARBA" id="ARBA00022801"/>
    </source>
</evidence>
<dbReference type="Proteomes" id="UP000001964">
    <property type="component" value="Chromosome"/>
</dbReference>
<evidence type="ECO:0000256" key="3">
    <source>
        <dbReference type="ARBA" id="ARBA00022670"/>
    </source>
</evidence>
<accession>Q0AQ18</accession>
<evidence type="ECO:0000256" key="2">
    <source>
        <dbReference type="ARBA" id="ARBA00005988"/>
    </source>
</evidence>
<dbReference type="GO" id="GO:0004181">
    <property type="term" value="F:metallocarboxypeptidase activity"/>
    <property type="evidence" value="ECO:0007669"/>
    <property type="project" value="InterPro"/>
</dbReference>
<proteinExistence type="inferred from homology"/>
<dbReference type="KEGG" id="mmr:Mmar10_1327"/>
<comment type="cofactor">
    <cofactor evidence="1">
        <name>Zn(2+)</name>
        <dbReference type="ChEBI" id="CHEBI:29105"/>
    </cofactor>
</comment>
<evidence type="ECO:0000256" key="5">
    <source>
        <dbReference type="ARBA" id="ARBA00022833"/>
    </source>
</evidence>
<dbReference type="EMBL" id="CP000449">
    <property type="protein sequence ID" value="ABI65619.1"/>
    <property type="molecule type" value="Genomic_DNA"/>
</dbReference>
<keyword evidence="3" id="KW-0645">Protease</keyword>
<keyword evidence="9" id="KW-1185">Reference proteome</keyword>
<evidence type="ECO:0000313" key="9">
    <source>
        <dbReference type="Proteomes" id="UP000001964"/>
    </source>
</evidence>
<dbReference type="PANTHER" id="PTHR11705:SF143">
    <property type="entry name" value="SLL0236 PROTEIN"/>
    <property type="match status" value="1"/>
</dbReference>
<dbReference type="InterPro" id="IPR029062">
    <property type="entry name" value="Class_I_gatase-like"/>
</dbReference>
<dbReference type="Gene3D" id="3.40.630.10">
    <property type="entry name" value="Zn peptidases"/>
    <property type="match status" value="1"/>
</dbReference>
<evidence type="ECO:0000256" key="1">
    <source>
        <dbReference type="ARBA" id="ARBA00001947"/>
    </source>
</evidence>
<dbReference type="AlphaFoldDB" id="Q0AQ18"/>
<evidence type="ECO:0000259" key="7">
    <source>
        <dbReference type="Pfam" id="PF00246"/>
    </source>
</evidence>
<dbReference type="PANTHER" id="PTHR11705">
    <property type="entry name" value="PROTEASE FAMILY M14 CARBOXYPEPTIDASE A,B"/>
    <property type="match status" value="1"/>
</dbReference>
<dbReference type="SUPFAM" id="SSF52317">
    <property type="entry name" value="Class I glutamine amidotransferase-like"/>
    <property type="match status" value="1"/>
</dbReference>
<dbReference type="Pfam" id="PF00246">
    <property type="entry name" value="Peptidase_M14"/>
    <property type="match status" value="1"/>
</dbReference>
<dbReference type="Gene3D" id="3.40.50.880">
    <property type="match status" value="1"/>
</dbReference>
<reference evidence="8 9" key="1">
    <citation type="submission" date="2006-08" db="EMBL/GenBank/DDBJ databases">
        <title>Complete sequence of Maricaulis maris MCS10.</title>
        <authorList>
            <consortium name="US DOE Joint Genome Institute"/>
            <person name="Copeland A."/>
            <person name="Lucas S."/>
            <person name="Lapidus A."/>
            <person name="Barry K."/>
            <person name="Detter J.C."/>
            <person name="Glavina del Rio T."/>
            <person name="Hammon N."/>
            <person name="Israni S."/>
            <person name="Dalin E."/>
            <person name="Tice H."/>
            <person name="Pitluck S."/>
            <person name="Saunders E."/>
            <person name="Brettin T."/>
            <person name="Bruce D."/>
            <person name="Han C."/>
            <person name="Tapia R."/>
            <person name="Gilna P."/>
            <person name="Schmutz J."/>
            <person name="Larimer F."/>
            <person name="Land M."/>
            <person name="Hauser L."/>
            <person name="Kyrpides N."/>
            <person name="Mikhailova N."/>
            <person name="Viollier P."/>
            <person name="Stephens C."/>
            <person name="Richardson P."/>
        </authorList>
    </citation>
    <scope>NUCLEOTIDE SEQUENCE [LARGE SCALE GENOMIC DNA]</scope>
    <source>
        <strain evidence="8 9">MCS10</strain>
    </source>
</reference>
<keyword evidence="8" id="KW-0121">Carboxypeptidase</keyword>
<evidence type="ECO:0000256" key="6">
    <source>
        <dbReference type="ARBA" id="ARBA00023049"/>
    </source>
</evidence>
<organism evidence="8 9">
    <name type="scientific">Maricaulis maris (strain MCS10)</name>
    <name type="common">Caulobacter maris</name>
    <dbReference type="NCBI Taxonomy" id="394221"/>
    <lineage>
        <taxon>Bacteria</taxon>
        <taxon>Pseudomonadati</taxon>
        <taxon>Pseudomonadota</taxon>
        <taxon>Alphaproteobacteria</taxon>
        <taxon>Maricaulales</taxon>
        <taxon>Maricaulaceae</taxon>
        <taxon>Maricaulis</taxon>
    </lineage>
</organism>
<dbReference type="SUPFAM" id="SSF53187">
    <property type="entry name" value="Zn-dependent exopeptidases"/>
    <property type="match status" value="1"/>
</dbReference>
<dbReference type="HOGENOM" id="CLU_323582_0_0_5"/>
<dbReference type="eggNOG" id="COG2866">
    <property type="taxonomic scope" value="Bacteria"/>
</dbReference>
<dbReference type="GO" id="GO:0005615">
    <property type="term" value="C:extracellular space"/>
    <property type="evidence" value="ECO:0007669"/>
    <property type="project" value="TreeGrafter"/>
</dbReference>
<name>Q0AQ18_MARMM</name>
<keyword evidence="4" id="KW-0378">Hydrolase</keyword>
<gene>
    <name evidence="8" type="ordered locus">Mmar10_1327</name>
</gene>
<dbReference type="InterPro" id="IPR000834">
    <property type="entry name" value="Peptidase_M14"/>
</dbReference>
<dbReference type="RefSeq" id="WP_011643266.1">
    <property type="nucleotide sequence ID" value="NC_008347.1"/>
</dbReference>
<sequence length="871" mass="96448" precursor="true">MMKRRSFRSGLAGCALLALGAVTIAGMAAAEPIEFFQVDGVSYDAAVPTPEEVIGWGLGDRPVRHDQLVSYLSQIADGSDRISVETIGYTHEHRPILFFVVTSPENHARIDDIRAAHLASLEPGAAANDGPAVVWLNYGVHGAESAGMDASIPTLYHLAAAQGDEIEATLDQSVILITAIFNPDGHSRRVNHVETFGGDIRTTDPAHEQHNLWTAARTNHYWFDLNRQWLLQTQPESQAWLEQWHEWKPQVSADFHEMGTESTFYFHPGEPLRRNPLIPEQARELTLGIARHHISFLDSEARLYTSEEGFDNFYVGKGSTYPQVNGSLGILFEIGAARGGLIESRRGLVSHADNVRTHFRTSLTTIAGGLAARDEIAAYQREFFANSMTAAQRDRDRGFVFTAEGDPARVNMFIDLLNRHDIRVNQLARDVRSNGRTYRSDDSFVVTLAQPQYTMIRSMFDRLTTFEENVFYDVSGWTLPLAYDLDYTALGRDWSADLVGAAAQPAELAAPAPPRSNYGYVLRWSDYYAPRGLYRLLDADLRVRVATEPTAIATHMGATSFGPGAVFVPLIGQDVDNDAIHQLVTSIAREDGVAVHAVTSGSTAAGSPDLGDGNGFRAVRRPEILVLFDDGLASYDAGEVWHQLDHRMHIPVTLRRKNELGGMDWSRYTHLVIVGGGNTGLSDRTRERVNQWIREDGGILVTMRQASRMAQTEFLGMEAVDNDADDDGEAPTERRNYADMGVDDAEHVIGGAIFQTDLDPSNPIGFGYSDRDLPVHRNTSFTLQRPEDNPFAVVAEYTEAPLLSGYASQRRQDEIAGTPAIIAQRHGRGTVVMFADNPTFRATFRGTERAFMNAIFFGGLIDRPFGEYEEE</sequence>
<keyword evidence="5" id="KW-0862">Zinc</keyword>
<dbReference type="GO" id="GO:0008270">
    <property type="term" value="F:zinc ion binding"/>
    <property type="evidence" value="ECO:0007669"/>
    <property type="project" value="InterPro"/>
</dbReference>